<evidence type="ECO:0000256" key="2">
    <source>
        <dbReference type="ARBA" id="ARBA00005745"/>
    </source>
</evidence>
<dbReference type="InterPro" id="IPR042094">
    <property type="entry name" value="T2SS_GspF_sf"/>
</dbReference>
<dbReference type="PANTHER" id="PTHR30012">
    <property type="entry name" value="GENERAL SECRETION PATHWAY PROTEIN"/>
    <property type="match status" value="1"/>
</dbReference>
<comment type="similarity">
    <text evidence="2 8">Belongs to the GSP F family.</text>
</comment>
<protein>
    <submittedName>
        <fullName evidence="11">Type II secretion system F family protein</fullName>
    </submittedName>
</protein>
<feature type="transmembrane region" description="Helical" evidence="9">
    <location>
        <begin position="167"/>
        <end position="188"/>
    </location>
</feature>
<evidence type="ECO:0000256" key="1">
    <source>
        <dbReference type="ARBA" id="ARBA00004651"/>
    </source>
</evidence>
<dbReference type="Pfam" id="PF00482">
    <property type="entry name" value="T2SSF"/>
    <property type="match status" value="2"/>
</dbReference>
<dbReference type="RefSeq" id="WP_195516430.1">
    <property type="nucleotide sequence ID" value="NZ_JACJLL010000005.1"/>
</dbReference>
<dbReference type="Gene3D" id="1.20.81.30">
    <property type="entry name" value="Type II secretion system (T2SS), domain F"/>
    <property type="match status" value="2"/>
</dbReference>
<sequence>MPVFLYEGKSLDGSTVKGMIELETQDDVKDMLRSKGIFPTSVRENNKGATLEFNINKGIPFYHLAILCRQFYFALSAGIPMLRSIAMIKDQIEHKKLKKILDNVYDEVQKGSTLSEGFRKHKDIPFMLTSMVEVGEATGNIDKVMEEMADYYDKQHRQKKKIDAALTYPKFLLVFAICIVIGLVSFVVPTFVDTILSAGQELPVPTQIIISITEFINSNFLLLLLIVIGLYAIKKFFIDTNYSIQYKIDKFLVTDKHLGKITQQIFTARFARTFGMLVKGGMSIIEALTIAGNAVDNRFIKKSIDESTKLISTGAGIGDTLESKKIFPSMLTQMIKVGEDTGSLDNILKKTSEYYEIEAEFAIQKLTSLIEPIMIVFLAFIVGFVVISIAMPMFQVMGTV</sequence>
<keyword evidence="3 8" id="KW-0813">Transport</keyword>
<dbReference type="EMBL" id="JACJLL010000005">
    <property type="protein sequence ID" value="MBM6818022.1"/>
    <property type="molecule type" value="Genomic_DNA"/>
</dbReference>
<evidence type="ECO:0000259" key="10">
    <source>
        <dbReference type="Pfam" id="PF00482"/>
    </source>
</evidence>
<gene>
    <name evidence="11" type="ORF">H6A19_01500</name>
</gene>
<dbReference type="PANTHER" id="PTHR30012:SF0">
    <property type="entry name" value="TYPE II SECRETION SYSTEM PROTEIN F-RELATED"/>
    <property type="match status" value="1"/>
</dbReference>
<evidence type="ECO:0000256" key="6">
    <source>
        <dbReference type="ARBA" id="ARBA00022989"/>
    </source>
</evidence>
<evidence type="ECO:0000256" key="8">
    <source>
        <dbReference type="RuleBase" id="RU003923"/>
    </source>
</evidence>
<evidence type="ECO:0000313" key="11">
    <source>
        <dbReference type="EMBL" id="MBM6818022.1"/>
    </source>
</evidence>
<keyword evidence="4" id="KW-1003">Cell membrane</keyword>
<feature type="transmembrane region" description="Helical" evidence="9">
    <location>
        <begin position="208"/>
        <end position="233"/>
    </location>
</feature>
<comment type="caution">
    <text evidence="11">The sequence shown here is derived from an EMBL/GenBank/DDBJ whole genome shotgun (WGS) entry which is preliminary data.</text>
</comment>
<dbReference type="InterPro" id="IPR018076">
    <property type="entry name" value="T2SS_GspF_dom"/>
</dbReference>
<feature type="domain" description="Type II secretion system protein GspF" evidence="10">
    <location>
        <begin position="68"/>
        <end position="189"/>
    </location>
</feature>
<dbReference type="InterPro" id="IPR003004">
    <property type="entry name" value="GspF/PilC"/>
</dbReference>
<feature type="domain" description="Type II secretion system protein GspF" evidence="10">
    <location>
        <begin position="270"/>
        <end position="392"/>
    </location>
</feature>
<evidence type="ECO:0000256" key="3">
    <source>
        <dbReference type="ARBA" id="ARBA00022448"/>
    </source>
</evidence>
<evidence type="ECO:0000313" key="12">
    <source>
        <dbReference type="Proteomes" id="UP000767334"/>
    </source>
</evidence>
<dbReference type="PROSITE" id="PS00874">
    <property type="entry name" value="T2SP_F"/>
    <property type="match status" value="1"/>
</dbReference>
<proteinExistence type="inferred from homology"/>
<dbReference type="Proteomes" id="UP000767334">
    <property type="component" value="Unassembled WGS sequence"/>
</dbReference>
<feature type="transmembrane region" description="Helical" evidence="9">
    <location>
        <begin position="373"/>
        <end position="394"/>
    </location>
</feature>
<keyword evidence="7 9" id="KW-0472">Membrane</keyword>
<dbReference type="PRINTS" id="PR00812">
    <property type="entry name" value="BCTERIALGSPF"/>
</dbReference>
<keyword evidence="6 9" id="KW-1133">Transmembrane helix</keyword>
<keyword evidence="12" id="KW-1185">Reference proteome</keyword>
<reference evidence="11 12" key="1">
    <citation type="journal article" date="2021" name="Sci. Rep.">
        <title>The distribution of antibiotic resistance genes in chicken gut microbiota commensals.</title>
        <authorList>
            <person name="Juricova H."/>
            <person name="Matiasovicova J."/>
            <person name="Kubasova T."/>
            <person name="Cejkova D."/>
            <person name="Rychlik I."/>
        </authorList>
    </citation>
    <scope>NUCLEOTIDE SEQUENCE [LARGE SCALE GENOMIC DNA]</scope>
    <source>
        <strain evidence="11 12">An435</strain>
    </source>
</reference>
<organism evidence="11 12">
    <name type="scientific">Clostridium saudiense</name>
    <dbReference type="NCBI Taxonomy" id="1414720"/>
    <lineage>
        <taxon>Bacteria</taxon>
        <taxon>Bacillati</taxon>
        <taxon>Bacillota</taxon>
        <taxon>Clostridia</taxon>
        <taxon>Eubacteriales</taxon>
        <taxon>Clostridiaceae</taxon>
        <taxon>Clostridium</taxon>
    </lineage>
</organism>
<evidence type="ECO:0000256" key="4">
    <source>
        <dbReference type="ARBA" id="ARBA00022475"/>
    </source>
</evidence>
<name>A0ABS2FCH4_9CLOT</name>
<evidence type="ECO:0000256" key="9">
    <source>
        <dbReference type="SAM" id="Phobius"/>
    </source>
</evidence>
<evidence type="ECO:0000256" key="5">
    <source>
        <dbReference type="ARBA" id="ARBA00022692"/>
    </source>
</evidence>
<evidence type="ECO:0000256" key="7">
    <source>
        <dbReference type="ARBA" id="ARBA00023136"/>
    </source>
</evidence>
<comment type="subcellular location">
    <subcellularLocation>
        <location evidence="1 8">Cell membrane</location>
        <topology evidence="1 8">Multi-pass membrane protein</topology>
    </subcellularLocation>
</comment>
<keyword evidence="5 8" id="KW-0812">Transmembrane</keyword>
<accession>A0ABS2FCH4</accession>
<dbReference type="InterPro" id="IPR001992">
    <property type="entry name" value="T2SS_GspF/T4SS_PilC_CS"/>
</dbReference>